<dbReference type="Pfam" id="PF07715">
    <property type="entry name" value="Plug"/>
    <property type="match status" value="1"/>
</dbReference>
<evidence type="ECO:0000256" key="11">
    <source>
        <dbReference type="PROSITE-ProRule" id="PRU01360"/>
    </source>
</evidence>
<evidence type="ECO:0000256" key="4">
    <source>
        <dbReference type="ARBA" id="ARBA00022496"/>
    </source>
</evidence>
<keyword evidence="13" id="KW-0732">Signal</keyword>
<evidence type="ECO:0000256" key="12">
    <source>
        <dbReference type="RuleBase" id="RU003357"/>
    </source>
</evidence>
<evidence type="ECO:0000256" key="13">
    <source>
        <dbReference type="SAM" id="SignalP"/>
    </source>
</evidence>
<evidence type="ECO:0000256" key="6">
    <source>
        <dbReference type="ARBA" id="ARBA00023004"/>
    </source>
</evidence>
<feature type="domain" description="TonB-dependent receptor-like beta-barrel" evidence="14">
    <location>
        <begin position="231"/>
        <end position="631"/>
    </location>
</feature>
<evidence type="ECO:0000256" key="10">
    <source>
        <dbReference type="ARBA" id="ARBA00023237"/>
    </source>
</evidence>
<dbReference type="CDD" id="cd01347">
    <property type="entry name" value="ligand_gated_channel"/>
    <property type="match status" value="1"/>
</dbReference>
<dbReference type="GO" id="GO:0009279">
    <property type="term" value="C:cell outer membrane"/>
    <property type="evidence" value="ECO:0007669"/>
    <property type="project" value="UniProtKB-SubCell"/>
</dbReference>
<dbReference type="GO" id="GO:0006826">
    <property type="term" value="P:iron ion transport"/>
    <property type="evidence" value="ECO:0007669"/>
    <property type="project" value="UniProtKB-KW"/>
</dbReference>
<evidence type="ECO:0000256" key="8">
    <source>
        <dbReference type="ARBA" id="ARBA00023077"/>
    </source>
</evidence>
<comment type="subcellular location">
    <subcellularLocation>
        <location evidence="1 11">Cell outer membrane</location>
        <topology evidence="1 11">Multi-pass membrane protein</topology>
    </subcellularLocation>
</comment>
<accession>A0A2C6DM26</accession>
<reference evidence="17" key="1">
    <citation type="submission" date="2017-09" db="EMBL/GenBank/DDBJ databases">
        <title>FDA dAtabase for Regulatory Grade micrObial Sequences (FDA-ARGOS): Supporting development and validation of Infectious Disease Dx tests.</title>
        <authorList>
            <person name="Minogue T."/>
            <person name="Wolcott M."/>
            <person name="Wasieloski L."/>
            <person name="Aguilar W."/>
            <person name="Moore D."/>
            <person name="Tallon L."/>
            <person name="Sadzewicz L."/>
            <person name="Ott S."/>
            <person name="Zhao X."/>
            <person name="Nagaraj S."/>
            <person name="Vavikolanu K."/>
            <person name="Aluvathingal J."/>
            <person name="Nadendla S."/>
            <person name="Sichtig H."/>
        </authorList>
    </citation>
    <scope>NUCLEOTIDE SEQUENCE [LARGE SCALE GENOMIC DNA]</scope>
    <source>
        <strain evidence="17">FDAARGOS_387</strain>
    </source>
</reference>
<dbReference type="Gene3D" id="2.40.170.20">
    <property type="entry name" value="TonB-dependent receptor, beta-barrel domain"/>
    <property type="match status" value="1"/>
</dbReference>
<feature type="signal peptide" evidence="13">
    <location>
        <begin position="1"/>
        <end position="29"/>
    </location>
</feature>
<keyword evidence="6" id="KW-0408">Iron</keyword>
<evidence type="ECO:0000313" key="16">
    <source>
        <dbReference type="EMBL" id="PHI29743.1"/>
    </source>
</evidence>
<organism evidence="16 17">
    <name type="scientific">Budvicia aquatica</name>
    <dbReference type="NCBI Taxonomy" id="82979"/>
    <lineage>
        <taxon>Bacteria</taxon>
        <taxon>Pseudomonadati</taxon>
        <taxon>Pseudomonadota</taxon>
        <taxon>Gammaproteobacteria</taxon>
        <taxon>Enterobacterales</taxon>
        <taxon>Budviciaceae</taxon>
        <taxon>Budvicia</taxon>
    </lineage>
</organism>
<protein>
    <submittedName>
        <fullName evidence="16">TonB-dependent receptor</fullName>
    </submittedName>
</protein>
<evidence type="ECO:0000256" key="9">
    <source>
        <dbReference type="ARBA" id="ARBA00023136"/>
    </source>
</evidence>
<feature type="chain" id="PRO_5013084193" evidence="13">
    <location>
        <begin position="30"/>
        <end position="663"/>
    </location>
</feature>
<keyword evidence="3 11" id="KW-1134">Transmembrane beta strand</keyword>
<evidence type="ECO:0000256" key="2">
    <source>
        <dbReference type="ARBA" id="ARBA00022448"/>
    </source>
</evidence>
<evidence type="ECO:0000259" key="15">
    <source>
        <dbReference type="Pfam" id="PF07715"/>
    </source>
</evidence>
<dbReference type="InterPro" id="IPR012910">
    <property type="entry name" value="Plug_dom"/>
</dbReference>
<dbReference type="STRING" id="1111728.GCA_000427805_03530"/>
<keyword evidence="17" id="KW-1185">Reference proteome</keyword>
<dbReference type="InterPro" id="IPR000531">
    <property type="entry name" value="Beta-barrel_TonB"/>
</dbReference>
<dbReference type="EMBL" id="PDDX01000001">
    <property type="protein sequence ID" value="PHI29743.1"/>
    <property type="molecule type" value="Genomic_DNA"/>
</dbReference>
<dbReference type="PROSITE" id="PS52016">
    <property type="entry name" value="TONB_DEPENDENT_REC_3"/>
    <property type="match status" value="1"/>
</dbReference>
<evidence type="ECO:0000256" key="3">
    <source>
        <dbReference type="ARBA" id="ARBA00022452"/>
    </source>
</evidence>
<dbReference type="PANTHER" id="PTHR32552">
    <property type="entry name" value="FERRICHROME IRON RECEPTOR-RELATED"/>
    <property type="match status" value="1"/>
</dbReference>
<keyword evidence="9 11" id="KW-0472">Membrane</keyword>
<evidence type="ECO:0000313" key="17">
    <source>
        <dbReference type="Proteomes" id="UP000224974"/>
    </source>
</evidence>
<dbReference type="InterPro" id="IPR039426">
    <property type="entry name" value="TonB-dep_rcpt-like"/>
</dbReference>
<evidence type="ECO:0000256" key="5">
    <source>
        <dbReference type="ARBA" id="ARBA00022692"/>
    </source>
</evidence>
<dbReference type="InterPro" id="IPR036942">
    <property type="entry name" value="Beta-barrel_TonB_sf"/>
</dbReference>
<keyword evidence="10 11" id="KW-0998">Cell outer membrane</keyword>
<comment type="similarity">
    <text evidence="11 12">Belongs to the TonB-dependent receptor family.</text>
</comment>
<evidence type="ECO:0000256" key="7">
    <source>
        <dbReference type="ARBA" id="ARBA00023065"/>
    </source>
</evidence>
<keyword evidence="2 11" id="KW-0813">Transport</keyword>
<dbReference type="RefSeq" id="WP_051323395.1">
    <property type="nucleotide sequence ID" value="NZ_PDDX01000001.1"/>
</dbReference>
<keyword evidence="4" id="KW-0410">Iron transport</keyword>
<keyword evidence="16" id="KW-0675">Receptor</keyword>
<comment type="caution">
    <text evidence="16">The sequence shown here is derived from an EMBL/GenBank/DDBJ whole genome shotgun (WGS) entry which is preliminary data.</text>
</comment>
<dbReference type="OrthoDB" id="127311at2"/>
<dbReference type="Proteomes" id="UP000224974">
    <property type="component" value="Unassembled WGS sequence"/>
</dbReference>
<sequence>MDKFNIRKRILYRTACFGFCGLMSSFSYSDEGVIIVTADKTEQRVEEVPTSLSTFFGDDMQRQGIEDLATLARKTPSFSFQSTGQSGFNPPVIRGLTSYATAFSSSMLMTVDGVPTLVNQGFENSLLGVERVEILRGPQSALYGKNAEGGVLNIYTRQPDNLPYAQVDGELGSRNKRILRLDASHPLVEDILYLGIAGQFREQDGFIHDRYNGGWADDRKSYDGRAVIRWTPNENSDISLRYSHLNYRDGAALWGSVTAPRYEVNSGTPSWNRSEEEAFSLDVAYQFDSGISLRSITAKTDYYDKLKQDTDFMPAERFFIQRDYHLSNLSQELRVSGEHHGATWLVGVYADKTDNDLSFTNKTPLKTQTIDATLEGSSVSLFGQWLQPIASQWSFTLGGRIEQDRIEIKPQGSSTQSQRWHQFSPKASLQYQWMPEQNVYLSYAEGFRAGGFNPFSPTVNYPAYAPEKVRSYESGIKGLIKTLNLRYSVAAYYMQINDMQVQQFVGPGVTSITNAATAHSSGIEASLDYWLNSQWRFDASIGLNKTRFKHYRDGDNNYDGNKNPYAPDLTFHVGVRYDADSWYANASVDGVGSTYLDPGNQYRRGSYQLLNISAGYPIDQHVTLSAYAQNITNEHYDAVGFMNGNVTVYSPPREWGVRVSYEF</sequence>
<dbReference type="Pfam" id="PF00593">
    <property type="entry name" value="TonB_dep_Rec_b-barrel"/>
    <property type="match status" value="1"/>
</dbReference>
<proteinExistence type="inferred from homology"/>
<name>A0A2C6DM26_9GAMM</name>
<evidence type="ECO:0000259" key="14">
    <source>
        <dbReference type="Pfam" id="PF00593"/>
    </source>
</evidence>
<dbReference type="PANTHER" id="PTHR32552:SF81">
    <property type="entry name" value="TONB-DEPENDENT OUTER MEMBRANE RECEPTOR"/>
    <property type="match status" value="1"/>
</dbReference>
<keyword evidence="8 12" id="KW-0798">TonB box</keyword>
<dbReference type="SUPFAM" id="SSF56935">
    <property type="entry name" value="Porins"/>
    <property type="match status" value="1"/>
</dbReference>
<evidence type="ECO:0000256" key="1">
    <source>
        <dbReference type="ARBA" id="ARBA00004571"/>
    </source>
</evidence>
<keyword evidence="7" id="KW-0406">Ion transport</keyword>
<dbReference type="AlphaFoldDB" id="A0A2C6DM26"/>
<gene>
    <name evidence="16" type="ORF">CRN84_10535</name>
</gene>
<keyword evidence="5 11" id="KW-0812">Transmembrane</keyword>
<feature type="domain" description="TonB-dependent receptor plug" evidence="15">
    <location>
        <begin position="45"/>
        <end position="151"/>
    </location>
</feature>